<evidence type="ECO:0000313" key="2">
    <source>
        <dbReference type="EMBL" id="GFY49438.1"/>
    </source>
</evidence>
<proteinExistence type="predicted"/>
<feature type="compositionally biased region" description="Polar residues" evidence="1">
    <location>
        <begin position="108"/>
        <end position="117"/>
    </location>
</feature>
<dbReference type="EMBL" id="BMAV01007015">
    <property type="protein sequence ID" value="GFY49438.1"/>
    <property type="molecule type" value="Genomic_DNA"/>
</dbReference>
<dbReference type="Proteomes" id="UP000886998">
    <property type="component" value="Unassembled WGS sequence"/>
</dbReference>
<gene>
    <name evidence="2" type="ORF">TNIN_403361</name>
</gene>
<comment type="caution">
    <text evidence="2">The sequence shown here is derived from an EMBL/GenBank/DDBJ whole genome shotgun (WGS) entry which is preliminary data.</text>
</comment>
<accession>A0A8X6X9R6</accession>
<dbReference type="OrthoDB" id="6436959at2759"/>
<evidence type="ECO:0000313" key="3">
    <source>
        <dbReference type="Proteomes" id="UP000886998"/>
    </source>
</evidence>
<keyword evidence="3" id="KW-1185">Reference proteome</keyword>
<reference evidence="2" key="1">
    <citation type="submission" date="2020-08" db="EMBL/GenBank/DDBJ databases">
        <title>Multicomponent nature underlies the extraordinary mechanical properties of spider dragline silk.</title>
        <authorList>
            <person name="Kono N."/>
            <person name="Nakamura H."/>
            <person name="Mori M."/>
            <person name="Yoshida Y."/>
            <person name="Ohtoshi R."/>
            <person name="Malay A.D."/>
            <person name="Moran D.A.P."/>
            <person name="Tomita M."/>
            <person name="Numata K."/>
            <person name="Arakawa K."/>
        </authorList>
    </citation>
    <scope>NUCLEOTIDE SEQUENCE</scope>
</reference>
<evidence type="ECO:0000256" key="1">
    <source>
        <dbReference type="SAM" id="MobiDB-lite"/>
    </source>
</evidence>
<evidence type="ECO:0008006" key="4">
    <source>
        <dbReference type="Google" id="ProtNLM"/>
    </source>
</evidence>
<organism evidence="2 3">
    <name type="scientific">Trichonephila inaurata madagascariensis</name>
    <dbReference type="NCBI Taxonomy" id="2747483"/>
    <lineage>
        <taxon>Eukaryota</taxon>
        <taxon>Metazoa</taxon>
        <taxon>Ecdysozoa</taxon>
        <taxon>Arthropoda</taxon>
        <taxon>Chelicerata</taxon>
        <taxon>Arachnida</taxon>
        <taxon>Araneae</taxon>
        <taxon>Araneomorphae</taxon>
        <taxon>Entelegynae</taxon>
        <taxon>Araneoidea</taxon>
        <taxon>Nephilidae</taxon>
        <taxon>Trichonephila</taxon>
        <taxon>Trichonephila inaurata</taxon>
    </lineage>
</organism>
<dbReference type="AlphaFoldDB" id="A0A8X6X9R6"/>
<name>A0A8X6X9R6_9ARAC</name>
<sequence length="117" mass="13585">MSDHDARARVRKVKKISAPKLADQIATASGKKICELHFADDSIRRNSKAYDEKTGEKICVPLKRLRLQNFVVPIIFKSFPKYLSNSTNPARECPEHRQQRLENEHFQRSIQENIHSQ</sequence>
<feature type="region of interest" description="Disordered" evidence="1">
    <location>
        <begin position="85"/>
        <end position="117"/>
    </location>
</feature>
<protein>
    <recommendedName>
        <fullName evidence="4">THAP-type domain-containing protein</fullName>
    </recommendedName>
</protein>
<feature type="compositionally biased region" description="Basic and acidic residues" evidence="1">
    <location>
        <begin position="92"/>
        <end position="107"/>
    </location>
</feature>